<keyword evidence="5 8" id="KW-0694">RNA-binding</keyword>
<evidence type="ECO:0000256" key="2">
    <source>
        <dbReference type="ARBA" id="ARBA00010349"/>
    </source>
</evidence>
<evidence type="ECO:0000256" key="5">
    <source>
        <dbReference type="ARBA" id="ARBA00022884"/>
    </source>
</evidence>
<keyword evidence="6 8" id="KW-0733">Signal recognition particle</keyword>
<dbReference type="PANTHER" id="PTHR12013">
    <property type="entry name" value="SIGNAL RECOGNITION PARTICLE 14 KD PROTEIN"/>
    <property type="match status" value="1"/>
</dbReference>
<evidence type="ECO:0000313" key="9">
    <source>
        <dbReference type="EMBL" id="JAA75899.1"/>
    </source>
</evidence>
<dbReference type="Pfam" id="PF02290">
    <property type="entry name" value="SRP14"/>
    <property type="match status" value="1"/>
</dbReference>
<evidence type="ECO:0000256" key="8">
    <source>
        <dbReference type="RuleBase" id="RU368100"/>
    </source>
</evidence>
<comment type="subcellular location">
    <subcellularLocation>
        <location evidence="1 8">Cytoplasm</location>
    </subcellularLocation>
</comment>
<evidence type="ECO:0000256" key="7">
    <source>
        <dbReference type="ARBA" id="ARBA00023274"/>
    </source>
</evidence>
<dbReference type="Gene3D" id="3.30.720.10">
    <property type="entry name" value="Signal recognition particle alu RNA binding heterodimer, srp9/1"/>
    <property type="match status" value="1"/>
</dbReference>
<dbReference type="GO" id="GO:0030942">
    <property type="term" value="F:endoplasmic reticulum signal peptide binding"/>
    <property type="evidence" value="ECO:0007669"/>
    <property type="project" value="UniProtKB-UniRule"/>
</dbReference>
<dbReference type="EMBL" id="GAHY01001611">
    <property type="protein sequence ID" value="JAA75899.1"/>
    <property type="molecule type" value="mRNA"/>
</dbReference>
<accession>R4G3K0</accession>
<dbReference type="InterPro" id="IPR009018">
    <property type="entry name" value="Signal_recog_particle_SRP9/14"/>
</dbReference>
<dbReference type="SUPFAM" id="SSF54762">
    <property type="entry name" value="Signal recognition particle alu RNA binding heterodimer, SRP9/14"/>
    <property type="match status" value="1"/>
</dbReference>
<evidence type="ECO:0000256" key="3">
    <source>
        <dbReference type="ARBA" id="ARBA00017926"/>
    </source>
</evidence>
<dbReference type="GO" id="GO:0006614">
    <property type="term" value="P:SRP-dependent cotranslational protein targeting to membrane"/>
    <property type="evidence" value="ECO:0007669"/>
    <property type="project" value="UniProtKB-UniRule"/>
</dbReference>
<dbReference type="FunFam" id="3.30.720.10:FF:000003">
    <property type="entry name" value="Signal recognition particle 14"/>
    <property type="match status" value="1"/>
</dbReference>
<proteinExistence type="evidence at transcript level"/>
<sequence>MVLLDNDAFLSRLTIMFHKARNTGSVCITMKRYDGRNKHLPKDGSKPEPQEYMCLLRATVSNSKISTVVHPKDVNKFQQAYCSLLRGNMDGLKSKESQDKSKGHTIIS</sequence>
<dbReference type="GO" id="GO:0008312">
    <property type="term" value="F:7S RNA binding"/>
    <property type="evidence" value="ECO:0007669"/>
    <property type="project" value="UniProtKB-UniRule"/>
</dbReference>
<evidence type="ECO:0000256" key="4">
    <source>
        <dbReference type="ARBA" id="ARBA00022490"/>
    </source>
</evidence>
<dbReference type="AlphaFoldDB" id="R4G3K0"/>
<reference evidence="9" key="1">
    <citation type="submission" date="2013-04" db="EMBL/GenBank/DDBJ databases">
        <title>An insight into the transcriptome of the digestive tract of the blood sucking bug, Rhodnius prolixus.</title>
        <authorList>
            <person name="Ribeiro J.M.C."/>
            <person name="Genta F.A."/>
            <person name="Sorgine M.H.F."/>
            <person name="Paiva-Silva G.O."/>
            <person name="Majerowicz D."/>
            <person name="Medeiros M."/>
            <person name="Koerich L."/>
            <person name="Terra W.R."/>
            <person name="Ferreira C."/>
            <person name="Pimentel A.C."/>
            <person name="Bisch P.M."/>
            <person name="Diniz M.M.P."/>
            <person name="Nascimento R."/>
            <person name="Salmon D."/>
            <person name="Silber A.M."/>
            <person name="Alves M."/>
            <person name="Oliveira M.F."/>
            <person name="Gondim K.C."/>
            <person name="Silva Neto M.A.C."/>
            <person name="Atella G.C."/>
            <person name="Araujo H."/>
            <person name="Dias F.S."/>
            <person name="Polycarpo C.R."/>
            <person name="Fampa P."/>
            <person name="Melo A.C."/>
            <person name="Tanaka A.S."/>
            <person name="Balczun C."/>
            <person name="Oliveira J.H.M."/>
            <person name="Goncalves R."/>
            <person name="Lazoski C."/>
            <person name="Pereira M.A."/>
            <person name="Rivera-Pomar R."/>
            <person name="Diambra L."/>
            <person name="Schaub G.A."/>
            <person name="Garcia E.S."/>
            <person name="Azambuja P."/>
            <person name="Braz G.R.C."/>
            <person name="Oliveira P.L."/>
        </authorList>
    </citation>
    <scope>NUCLEOTIDE SEQUENCE</scope>
</reference>
<comment type="similarity">
    <text evidence="2 8">Belongs to the SRP14 family.</text>
</comment>
<evidence type="ECO:0000256" key="6">
    <source>
        <dbReference type="ARBA" id="ARBA00023135"/>
    </source>
</evidence>
<keyword evidence="4 8" id="KW-0963">Cytoplasm</keyword>
<comment type="subunit">
    <text evidence="8">Heterodimer with SRP9; binds RNA as heterodimer. Component of a signal recognition particle (SRP) complex that consists of a 7SL RNA molecule of 300 nucleotides and six protein subunits: SRP72, SRP68, SRP54, SRP19, SRP14 and SRP9.</text>
</comment>
<name>R4G3K0_RHOPR</name>
<comment type="function">
    <text evidence="8">Component of the signal recognition particle (SRP) complex, a ribonucleoprotein complex that mediates the cotranslational targeting of secretory and membrane proteins to the endoplasmic reticulum (ER). SRP9 together with SRP14 and the Alu portion of the SRP RNA, constitutes the elongation arrest domain of SRP. The complex of SRP9 and SRP14 is required for SRP RNA binding.</text>
</comment>
<dbReference type="InterPro" id="IPR003210">
    <property type="entry name" value="Signal_recog_particle_SRP14"/>
</dbReference>
<evidence type="ECO:0000256" key="1">
    <source>
        <dbReference type="ARBA" id="ARBA00004496"/>
    </source>
</evidence>
<protein>
    <recommendedName>
        <fullName evidence="3 8">Signal recognition particle 14 kDa protein</fullName>
        <shortName evidence="8">SRP14</shortName>
    </recommendedName>
</protein>
<keyword evidence="7 8" id="KW-0687">Ribonucleoprotein</keyword>
<organism evidence="9">
    <name type="scientific">Rhodnius prolixus</name>
    <name type="common">Triatomid bug</name>
    <dbReference type="NCBI Taxonomy" id="13249"/>
    <lineage>
        <taxon>Eukaryota</taxon>
        <taxon>Metazoa</taxon>
        <taxon>Ecdysozoa</taxon>
        <taxon>Arthropoda</taxon>
        <taxon>Hexapoda</taxon>
        <taxon>Insecta</taxon>
        <taxon>Pterygota</taxon>
        <taxon>Neoptera</taxon>
        <taxon>Paraneoptera</taxon>
        <taxon>Hemiptera</taxon>
        <taxon>Heteroptera</taxon>
        <taxon>Panheteroptera</taxon>
        <taxon>Cimicomorpha</taxon>
        <taxon>Reduviidae</taxon>
        <taxon>Triatominae</taxon>
        <taxon>Rhodnius</taxon>
    </lineage>
</organism>
<dbReference type="GO" id="GO:0005786">
    <property type="term" value="C:signal recognition particle, endoplasmic reticulum targeting"/>
    <property type="evidence" value="ECO:0007669"/>
    <property type="project" value="UniProtKB-UniRule"/>
</dbReference>